<dbReference type="Proteomes" id="UP000012960">
    <property type="component" value="Unplaced"/>
</dbReference>
<proteinExistence type="predicted"/>
<name>A0A804HVB0_MUSAM</name>
<accession>A0A804HVB0</accession>
<organism evidence="1 2">
    <name type="scientific">Musa acuminata subsp. malaccensis</name>
    <name type="common">Wild banana</name>
    <name type="synonym">Musa malaccensis</name>
    <dbReference type="NCBI Taxonomy" id="214687"/>
    <lineage>
        <taxon>Eukaryota</taxon>
        <taxon>Viridiplantae</taxon>
        <taxon>Streptophyta</taxon>
        <taxon>Embryophyta</taxon>
        <taxon>Tracheophyta</taxon>
        <taxon>Spermatophyta</taxon>
        <taxon>Magnoliopsida</taxon>
        <taxon>Liliopsida</taxon>
        <taxon>Zingiberales</taxon>
        <taxon>Musaceae</taxon>
        <taxon>Musa</taxon>
    </lineage>
</organism>
<dbReference type="AlphaFoldDB" id="A0A804HVB0"/>
<protein>
    <submittedName>
        <fullName evidence="1">Uncharacterized protein</fullName>
    </submittedName>
</protein>
<evidence type="ECO:0000313" key="1">
    <source>
        <dbReference type="EnsemblPlants" id="Ma01_p17680.1"/>
    </source>
</evidence>
<reference evidence="1" key="1">
    <citation type="submission" date="2021-05" db="UniProtKB">
        <authorList>
            <consortium name="EnsemblPlants"/>
        </authorList>
    </citation>
    <scope>IDENTIFICATION</scope>
    <source>
        <strain evidence="1">subsp. malaccensis</strain>
    </source>
</reference>
<dbReference type="EnsemblPlants" id="Ma01_t17680.1">
    <property type="protein sequence ID" value="Ma01_p17680.1"/>
    <property type="gene ID" value="Ma01_g17680"/>
</dbReference>
<keyword evidence="2" id="KW-1185">Reference proteome</keyword>
<dbReference type="Gramene" id="Ma01_t17680.1">
    <property type="protein sequence ID" value="Ma01_p17680.1"/>
    <property type="gene ID" value="Ma01_g17680"/>
</dbReference>
<sequence length="32" mass="3602">MWWSARCASTSWRKGRRCEPSRGAATASTWSA</sequence>
<evidence type="ECO:0000313" key="2">
    <source>
        <dbReference type="Proteomes" id="UP000012960"/>
    </source>
</evidence>
<dbReference type="InParanoid" id="A0A804HVB0"/>